<evidence type="ECO:0000256" key="6">
    <source>
        <dbReference type="ARBA" id="ARBA00022741"/>
    </source>
</evidence>
<feature type="domain" description="Amidase" evidence="10">
    <location>
        <begin position="25"/>
        <end position="434"/>
    </location>
</feature>
<organism evidence="11 12">
    <name type="scientific">SAR86 cluster bacterium</name>
    <dbReference type="NCBI Taxonomy" id="2030880"/>
    <lineage>
        <taxon>Bacteria</taxon>
        <taxon>Pseudomonadati</taxon>
        <taxon>Pseudomonadota</taxon>
        <taxon>Gammaproteobacteria</taxon>
        <taxon>SAR86 cluster</taxon>
    </lineage>
</organism>
<evidence type="ECO:0000256" key="9">
    <source>
        <dbReference type="ARBA" id="ARBA00047407"/>
    </source>
</evidence>
<evidence type="ECO:0000256" key="4">
    <source>
        <dbReference type="ARBA" id="ARBA00014428"/>
    </source>
</evidence>
<dbReference type="GO" id="GO:0006412">
    <property type="term" value="P:translation"/>
    <property type="evidence" value="ECO:0007669"/>
    <property type="project" value="UniProtKB-KW"/>
</dbReference>
<evidence type="ECO:0000313" key="12">
    <source>
        <dbReference type="Proteomes" id="UP000754644"/>
    </source>
</evidence>
<dbReference type="Gene3D" id="3.90.1300.10">
    <property type="entry name" value="Amidase signature (AS) domain"/>
    <property type="match status" value="1"/>
</dbReference>
<keyword evidence="8" id="KW-0648">Protein biosynthesis</keyword>
<name>A0A973A8J3_9GAMM</name>
<proteinExistence type="inferred from homology"/>
<dbReference type="InterPro" id="IPR036928">
    <property type="entry name" value="AS_sf"/>
</dbReference>
<evidence type="ECO:0000256" key="2">
    <source>
        <dbReference type="ARBA" id="ARBA00011123"/>
    </source>
</evidence>
<gene>
    <name evidence="11" type="primary">gatA</name>
    <name evidence="11" type="ORF">HQ497_07635</name>
</gene>
<reference evidence="11" key="1">
    <citation type="submission" date="2020-05" db="EMBL/GenBank/DDBJ databases">
        <title>Sulfur intermediates as new biogeochemical hubs in an aquatic model microbial ecosystem.</title>
        <authorList>
            <person name="Vigneron A."/>
        </authorList>
    </citation>
    <scope>NUCLEOTIDE SEQUENCE</scope>
    <source>
        <strain evidence="11">Bin.250</strain>
    </source>
</reference>
<dbReference type="PANTHER" id="PTHR11895">
    <property type="entry name" value="TRANSAMIDASE"/>
    <property type="match status" value="1"/>
</dbReference>
<dbReference type="NCBIfam" id="TIGR00132">
    <property type="entry name" value="gatA"/>
    <property type="match status" value="1"/>
</dbReference>
<keyword evidence="5 11" id="KW-0436">Ligase</keyword>
<dbReference type="GO" id="GO:0050567">
    <property type="term" value="F:glutaminyl-tRNA synthase (glutamine-hydrolyzing) activity"/>
    <property type="evidence" value="ECO:0007669"/>
    <property type="project" value="UniProtKB-EC"/>
</dbReference>
<dbReference type="InterPro" id="IPR020556">
    <property type="entry name" value="Amidase_CS"/>
</dbReference>
<sequence>MSDLHDKTISQLLLDLDNKVFSSVELTGHYLDRIERLDPAINSYITVLREPALKRAAAMDAARHKGNHPPLTGIPIAHKDIICTEGVRTSAGSRMLDNFIAPYNATLVEQLNNAGVVTLGKTNMDEFAMGSSNENSYYGPVHNPWRADRVPGGSSGGSAASLAAGLCAAATGTDTGGSIRQPAAFCGITGLKPTYGRVSRWGVIAYASSLDQAGPMAQTAEDAAHLLQAMAGFDHRDSTSINQPVPDYLAQINDSIKGLKIGICTEYFDAGLDDDIRSAVMDAAKTLESMGAILSEVSLPNTQHAIPAYYVIAPAECSSNLSRYDGVRFGYRCADPVSIEDLYKRSRSEGLGREVKSRIMVGTFALSAGYYDAYYRKAQQIRRLISADFSNAFDQVDYILGPTTPSTAFKLGEKVDDQVAMYLQDIYTIAVNLA</sequence>
<evidence type="ECO:0000313" key="11">
    <source>
        <dbReference type="EMBL" id="NQV65220.1"/>
    </source>
</evidence>
<dbReference type="EMBL" id="JABMOJ010000287">
    <property type="protein sequence ID" value="NQV65220.1"/>
    <property type="molecule type" value="Genomic_DNA"/>
</dbReference>
<dbReference type="HAMAP" id="MF_00120">
    <property type="entry name" value="GatA"/>
    <property type="match status" value="1"/>
</dbReference>
<evidence type="ECO:0000256" key="3">
    <source>
        <dbReference type="ARBA" id="ARBA00012739"/>
    </source>
</evidence>
<evidence type="ECO:0000256" key="7">
    <source>
        <dbReference type="ARBA" id="ARBA00022840"/>
    </source>
</evidence>
<keyword evidence="7" id="KW-0067">ATP-binding</keyword>
<dbReference type="Proteomes" id="UP000754644">
    <property type="component" value="Unassembled WGS sequence"/>
</dbReference>
<dbReference type="EC" id="6.3.5.7" evidence="3"/>
<evidence type="ECO:0000256" key="8">
    <source>
        <dbReference type="ARBA" id="ARBA00022917"/>
    </source>
</evidence>
<dbReference type="Pfam" id="PF01425">
    <property type="entry name" value="Amidase"/>
    <property type="match status" value="1"/>
</dbReference>
<dbReference type="AlphaFoldDB" id="A0A973A8J3"/>
<dbReference type="PANTHER" id="PTHR11895:SF151">
    <property type="entry name" value="GLUTAMYL-TRNA(GLN) AMIDOTRANSFERASE SUBUNIT A"/>
    <property type="match status" value="1"/>
</dbReference>
<evidence type="ECO:0000259" key="10">
    <source>
        <dbReference type="Pfam" id="PF01425"/>
    </source>
</evidence>
<protein>
    <recommendedName>
        <fullName evidence="4">Glutamyl-tRNA(Gln) amidotransferase subunit A</fullName>
        <ecNumber evidence="3">6.3.5.7</ecNumber>
    </recommendedName>
</protein>
<dbReference type="InterPro" id="IPR004412">
    <property type="entry name" value="GatA"/>
</dbReference>
<comment type="subunit">
    <text evidence="2">Heterotrimer of A, B and C subunits.</text>
</comment>
<dbReference type="PROSITE" id="PS00571">
    <property type="entry name" value="AMIDASES"/>
    <property type="match status" value="1"/>
</dbReference>
<evidence type="ECO:0000256" key="5">
    <source>
        <dbReference type="ARBA" id="ARBA00022598"/>
    </source>
</evidence>
<keyword evidence="6" id="KW-0547">Nucleotide-binding</keyword>
<comment type="catalytic activity">
    <reaction evidence="9">
        <text>L-glutamyl-tRNA(Gln) + L-glutamine + ATP + H2O = L-glutaminyl-tRNA(Gln) + L-glutamate + ADP + phosphate + H(+)</text>
        <dbReference type="Rhea" id="RHEA:17521"/>
        <dbReference type="Rhea" id="RHEA-COMP:9681"/>
        <dbReference type="Rhea" id="RHEA-COMP:9684"/>
        <dbReference type="ChEBI" id="CHEBI:15377"/>
        <dbReference type="ChEBI" id="CHEBI:15378"/>
        <dbReference type="ChEBI" id="CHEBI:29985"/>
        <dbReference type="ChEBI" id="CHEBI:30616"/>
        <dbReference type="ChEBI" id="CHEBI:43474"/>
        <dbReference type="ChEBI" id="CHEBI:58359"/>
        <dbReference type="ChEBI" id="CHEBI:78520"/>
        <dbReference type="ChEBI" id="CHEBI:78521"/>
        <dbReference type="ChEBI" id="CHEBI:456216"/>
        <dbReference type="EC" id="6.3.5.7"/>
    </reaction>
</comment>
<dbReference type="SUPFAM" id="SSF75304">
    <property type="entry name" value="Amidase signature (AS) enzymes"/>
    <property type="match status" value="1"/>
</dbReference>
<dbReference type="InterPro" id="IPR000120">
    <property type="entry name" value="Amidase"/>
</dbReference>
<accession>A0A973A8J3</accession>
<comment type="caution">
    <text evidence="11">The sequence shown here is derived from an EMBL/GenBank/DDBJ whole genome shotgun (WGS) entry which is preliminary data.</text>
</comment>
<evidence type="ECO:0000256" key="1">
    <source>
        <dbReference type="ARBA" id="ARBA00008069"/>
    </source>
</evidence>
<feature type="non-terminal residue" evidence="11">
    <location>
        <position position="434"/>
    </location>
</feature>
<comment type="similarity">
    <text evidence="1">Belongs to the amidase family. GatA subfamily.</text>
</comment>
<dbReference type="GO" id="GO:0005524">
    <property type="term" value="F:ATP binding"/>
    <property type="evidence" value="ECO:0007669"/>
    <property type="project" value="UniProtKB-KW"/>
</dbReference>
<dbReference type="GO" id="GO:0030956">
    <property type="term" value="C:glutamyl-tRNA(Gln) amidotransferase complex"/>
    <property type="evidence" value="ECO:0007669"/>
    <property type="project" value="InterPro"/>
</dbReference>
<dbReference type="InterPro" id="IPR023631">
    <property type="entry name" value="Amidase_dom"/>
</dbReference>